<reference evidence="3" key="2">
    <citation type="submission" date="2020-09" db="EMBL/GenBank/DDBJ databases">
        <authorList>
            <person name="Sun Q."/>
            <person name="Zhou Y."/>
        </authorList>
    </citation>
    <scope>NUCLEOTIDE SEQUENCE</scope>
    <source>
        <strain evidence="3">CGMCC 4.5737</strain>
    </source>
</reference>
<proteinExistence type="predicted"/>
<evidence type="ECO:0000313" key="4">
    <source>
        <dbReference type="Proteomes" id="UP000637578"/>
    </source>
</evidence>
<feature type="region of interest" description="Disordered" evidence="1">
    <location>
        <begin position="219"/>
        <end position="244"/>
    </location>
</feature>
<reference evidence="3" key="1">
    <citation type="journal article" date="2014" name="Int. J. Syst. Evol. Microbiol.">
        <title>Complete genome sequence of Corynebacterium casei LMG S-19264T (=DSM 44701T), isolated from a smear-ripened cheese.</title>
        <authorList>
            <consortium name="US DOE Joint Genome Institute (JGI-PGF)"/>
            <person name="Walter F."/>
            <person name="Albersmeier A."/>
            <person name="Kalinowski J."/>
            <person name="Ruckert C."/>
        </authorList>
    </citation>
    <scope>NUCLEOTIDE SEQUENCE</scope>
    <source>
        <strain evidence="3">CGMCC 4.5737</strain>
    </source>
</reference>
<accession>A0A8J3CKG6</accession>
<dbReference type="SMART" id="SM00267">
    <property type="entry name" value="GGDEF"/>
    <property type="match status" value="1"/>
</dbReference>
<dbReference type="EMBL" id="BMMK01000062">
    <property type="protein sequence ID" value="GGM83480.1"/>
    <property type="molecule type" value="Genomic_DNA"/>
</dbReference>
<name>A0A8J3CKG6_9PSEU</name>
<feature type="domain" description="GGDEF" evidence="2">
    <location>
        <begin position="75"/>
        <end position="217"/>
    </location>
</feature>
<sequence>MVSHSRPDTQPAAGTTGSSGNAFVERFPFSQLACCHACGKPLSAIAVDRLTGLLDRWGWDDTAPRALAEARRRGGATALLLIDLDRFKQVNDEFGHIAGDSVLVRAADVIRSAVPETSPVSRYGSHTGDEFVVLLIDVSRSESLGVAEKIRSGIRQAETLVRSPQGIMTVSNVTASIGVALDRRVAISSLSDLVLHADSALRAAKIRGGDQVQLAISKFPTNEKTTDPGDSTWPLYNDQARLGP</sequence>
<evidence type="ECO:0000313" key="3">
    <source>
        <dbReference type="EMBL" id="GGM83480.1"/>
    </source>
</evidence>
<dbReference type="SUPFAM" id="SSF55073">
    <property type="entry name" value="Nucleotide cyclase"/>
    <property type="match status" value="1"/>
</dbReference>
<dbReference type="AlphaFoldDB" id="A0A8J3CKG6"/>
<dbReference type="PANTHER" id="PTHR45138:SF9">
    <property type="entry name" value="DIGUANYLATE CYCLASE DGCM-RELATED"/>
    <property type="match status" value="1"/>
</dbReference>
<dbReference type="NCBIfam" id="TIGR00254">
    <property type="entry name" value="GGDEF"/>
    <property type="match status" value="1"/>
</dbReference>
<dbReference type="Pfam" id="PF00990">
    <property type="entry name" value="GGDEF"/>
    <property type="match status" value="1"/>
</dbReference>
<dbReference type="GO" id="GO:0052621">
    <property type="term" value="F:diguanylate cyclase activity"/>
    <property type="evidence" value="ECO:0007669"/>
    <property type="project" value="TreeGrafter"/>
</dbReference>
<organism evidence="3 4">
    <name type="scientific">Longimycelium tulufanense</name>
    <dbReference type="NCBI Taxonomy" id="907463"/>
    <lineage>
        <taxon>Bacteria</taxon>
        <taxon>Bacillati</taxon>
        <taxon>Actinomycetota</taxon>
        <taxon>Actinomycetes</taxon>
        <taxon>Pseudonocardiales</taxon>
        <taxon>Pseudonocardiaceae</taxon>
        <taxon>Longimycelium</taxon>
    </lineage>
</organism>
<protein>
    <recommendedName>
        <fullName evidence="2">GGDEF domain-containing protein</fullName>
    </recommendedName>
</protein>
<dbReference type="Gene3D" id="3.30.70.270">
    <property type="match status" value="1"/>
</dbReference>
<evidence type="ECO:0000256" key="1">
    <source>
        <dbReference type="SAM" id="MobiDB-lite"/>
    </source>
</evidence>
<dbReference type="PANTHER" id="PTHR45138">
    <property type="entry name" value="REGULATORY COMPONENTS OF SENSORY TRANSDUCTION SYSTEM"/>
    <property type="match status" value="1"/>
</dbReference>
<dbReference type="InterPro" id="IPR050469">
    <property type="entry name" value="Diguanylate_Cyclase"/>
</dbReference>
<dbReference type="PROSITE" id="PS50887">
    <property type="entry name" value="GGDEF"/>
    <property type="match status" value="1"/>
</dbReference>
<gene>
    <name evidence="3" type="ORF">GCM10012275_62620</name>
</gene>
<comment type="caution">
    <text evidence="3">The sequence shown here is derived from an EMBL/GenBank/DDBJ whole genome shotgun (WGS) entry which is preliminary data.</text>
</comment>
<keyword evidence="4" id="KW-1185">Reference proteome</keyword>
<dbReference type="InterPro" id="IPR043128">
    <property type="entry name" value="Rev_trsase/Diguanyl_cyclase"/>
</dbReference>
<evidence type="ECO:0000259" key="2">
    <source>
        <dbReference type="PROSITE" id="PS50887"/>
    </source>
</evidence>
<dbReference type="Proteomes" id="UP000637578">
    <property type="component" value="Unassembled WGS sequence"/>
</dbReference>
<dbReference type="InterPro" id="IPR029787">
    <property type="entry name" value="Nucleotide_cyclase"/>
</dbReference>
<dbReference type="CDD" id="cd01949">
    <property type="entry name" value="GGDEF"/>
    <property type="match status" value="1"/>
</dbReference>
<dbReference type="InterPro" id="IPR000160">
    <property type="entry name" value="GGDEF_dom"/>
</dbReference>